<evidence type="ECO:0000259" key="2">
    <source>
        <dbReference type="PROSITE" id="PS50132"/>
    </source>
</evidence>
<keyword evidence="1" id="KW-1133">Transmembrane helix</keyword>
<dbReference type="InterPro" id="IPR036305">
    <property type="entry name" value="RGS_sf"/>
</dbReference>
<dbReference type="SUPFAM" id="SSF48097">
    <property type="entry name" value="Regulator of G-protein signaling, RGS"/>
    <property type="match status" value="1"/>
</dbReference>
<evidence type="ECO:0000313" key="3">
    <source>
        <dbReference type="EMBL" id="RKP09219.1"/>
    </source>
</evidence>
<evidence type="ECO:0000313" key="4">
    <source>
        <dbReference type="Proteomes" id="UP000271241"/>
    </source>
</evidence>
<protein>
    <recommendedName>
        <fullName evidence="2">RGS domain-containing protein</fullName>
    </recommendedName>
</protein>
<organism evidence="3 4">
    <name type="scientific">Thamnocephalis sphaerospora</name>
    <dbReference type="NCBI Taxonomy" id="78915"/>
    <lineage>
        <taxon>Eukaryota</taxon>
        <taxon>Fungi</taxon>
        <taxon>Fungi incertae sedis</taxon>
        <taxon>Zoopagomycota</taxon>
        <taxon>Zoopagomycotina</taxon>
        <taxon>Zoopagomycetes</taxon>
        <taxon>Zoopagales</taxon>
        <taxon>Sigmoideomycetaceae</taxon>
        <taxon>Thamnocephalis</taxon>
    </lineage>
</organism>
<gene>
    <name evidence="3" type="ORF">THASP1DRAFT_28991</name>
</gene>
<feature type="transmembrane region" description="Helical" evidence="1">
    <location>
        <begin position="201"/>
        <end position="221"/>
    </location>
</feature>
<dbReference type="InterPro" id="IPR044926">
    <property type="entry name" value="RGS_subdomain_2"/>
</dbReference>
<feature type="domain" description="RGS" evidence="2">
    <location>
        <begin position="315"/>
        <end position="434"/>
    </location>
</feature>
<sequence>MAVTSNWTVNKVMQMVFAAIWLPLLLLTSLLLVRYRELPELRHRSVRLSLLGNAACALLVLQYTLAAIFQPVFPCALLLWLPCIALPIWTHVLWCRGSNLIVLYRGNKAALDAAAYEEDGVWATTPRLTKPLAGPHRAPFDWRTALVMRTRFLFSSRAFAVSGTFALVCSISATAIVQSVTDVYTMQQFVFCASGWEFYPLYAIIGASLLLAIVTQLILLHGARDAYGLRTELLVALACITSCLPLMIAVDRLRVSQDGHWLGKISTSAILQFGVCTAHMAAFVVPTLRVWISVLRQRHSQTQATAAAAAAARQALREVMKDPVQLAEFRHFSLADLAAGNVLFHERYLRFCSRFLCERSIVLYDFEPMLEELEAIYRDFFDINATVHVDVSSATLRELHERFAERRLGTDVFDRAHVEVLSRIEQHTLLRYQQHSERGRSASLSASDDYCRGDNPWIPLTDISDSHRHALSQVGASRVDADK</sequence>
<dbReference type="InterPro" id="IPR016137">
    <property type="entry name" value="RGS"/>
</dbReference>
<feature type="transmembrane region" description="Helical" evidence="1">
    <location>
        <begin position="233"/>
        <end position="250"/>
    </location>
</feature>
<feature type="transmembrane region" description="Helical" evidence="1">
    <location>
        <begin position="71"/>
        <end position="95"/>
    </location>
</feature>
<feature type="transmembrane region" description="Helical" evidence="1">
    <location>
        <begin position="158"/>
        <end position="181"/>
    </location>
</feature>
<dbReference type="OrthoDB" id="196547at2759"/>
<dbReference type="Pfam" id="PF00615">
    <property type="entry name" value="RGS"/>
    <property type="match status" value="1"/>
</dbReference>
<proteinExistence type="predicted"/>
<reference evidence="4" key="1">
    <citation type="journal article" date="2018" name="Nat. Microbiol.">
        <title>Leveraging single-cell genomics to expand the fungal tree of life.</title>
        <authorList>
            <person name="Ahrendt S.R."/>
            <person name="Quandt C.A."/>
            <person name="Ciobanu D."/>
            <person name="Clum A."/>
            <person name="Salamov A."/>
            <person name="Andreopoulos B."/>
            <person name="Cheng J.F."/>
            <person name="Woyke T."/>
            <person name="Pelin A."/>
            <person name="Henrissat B."/>
            <person name="Reynolds N.K."/>
            <person name="Benny G.L."/>
            <person name="Smith M.E."/>
            <person name="James T.Y."/>
            <person name="Grigoriev I.V."/>
        </authorList>
    </citation>
    <scope>NUCLEOTIDE SEQUENCE [LARGE SCALE GENOMIC DNA]</scope>
    <source>
        <strain evidence="4">RSA 1356</strain>
    </source>
</reference>
<dbReference type="STRING" id="78915.A0A4V1IWY9"/>
<accession>A0A4V1IWY9</accession>
<feature type="transmembrane region" description="Helical" evidence="1">
    <location>
        <begin position="270"/>
        <end position="292"/>
    </location>
</feature>
<dbReference type="AlphaFoldDB" id="A0A4V1IWY9"/>
<name>A0A4V1IWY9_9FUNG</name>
<feature type="transmembrane region" description="Helical" evidence="1">
    <location>
        <begin position="12"/>
        <end position="33"/>
    </location>
</feature>
<keyword evidence="1" id="KW-0812">Transmembrane</keyword>
<feature type="transmembrane region" description="Helical" evidence="1">
    <location>
        <begin position="45"/>
        <end position="65"/>
    </location>
</feature>
<keyword evidence="1" id="KW-0472">Membrane</keyword>
<keyword evidence="4" id="KW-1185">Reference proteome</keyword>
<dbReference type="Gene3D" id="1.10.167.10">
    <property type="entry name" value="Regulator of G-protein Signalling 4, domain 2"/>
    <property type="match status" value="1"/>
</dbReference>
<dbReference type="EMBL" id="KZ992531">
    <property type="protein sequence ID" value="RKP09219.1"/>
    <property type="molecule type" value="Genomic_DNA"/>
</dbReference>
<evidence type="ECO:0000256" key="1">
    <source>
        <dbReference type="SAM" id="Phobius"/>
    </source>
</evidence>
<dbReference type="Proteomes" id="UP000271241">
    <property type="component" value="Unassembled WGS sequence"/>
</dbReference>
<dbReference type="PROSITE" id="PS50132">
    <property type="entry name" value="RGS"/>
    <property type="match status" value="1"/>
</dbReference>